<evidence type="ECO:0000256" key="16">
    <source>
        <dbReference type="ARBA" id="ARBA00036630"/>
    </source>
</evidence>
<comment type="catalytic activity">
    <reaction evidence="22">
        <text>dADP(out) + phosphate(in) + H(+)(out) = dADP(in) + phosphate(out) + H(+)(in)</text>
        <dbReference type="Rhea" id="RHEA:73695"/>
        <dbReference type="ChEBI" id="CHEBI:15378"/>
        <dbReference type="ChEBI" id="CHEBI:43474"/>
        <dbReference type="ChEBI" id="CHEBI:57667"/>
    </reaction>
</comment>
<keyword evidence="10" id="KW-1133">Transmembrane helix</keyword>
<dbReference type="Ensembl" id="ENSPSMT00000034171.1">
    <property type="protein sequence ID" value="ENSPSMP00000029606.1"/>
    <property type="gene ID" value="ENSPSMG00000020565.1"/>
</dbReference>
<dbReference type="InterPro" id="IPR002167">
    <property type="entry name" value="GDC-like"/>
</dbReference>
<evidence type="ECO:0000256" key="2">
    <source>
        <dbReference type="ARBA" id="ARBA00006375"/>
    </source>
</evidence>
<evidence type="ECO:0000256" key="25">
    <source>
        <dbReference type="PROSITE-ProRule" id="PRU00282"/>
    </source>
</evidence>
<evidence type="ECO:0000256" key="14">
    <source>
        <dbReference type="ARBA" id="ARBA00036289"/>
    </source>
</evidence>
<dbReference type="InterPro" id="IPR018108">
    <property type="entry name" value="MCP_transmembrane"/>
</dbReference>
<organism evidence="28 29">
    <name type="scientific">Prolemur simus</name>
    <name type="common">Greater bamboo lemur</name>
    <name type="synonym">Hapalemur simus</name>
    <dbReference type="NCBI Taxonomy" id="1328070"/>
    <lineage>
        <taxon>Eukaryota</taxon>
        <taxon>Metazoa</taxon>
        <taxon>Chordata</taxon>
        <taxon>Craniata</taxon>
        <taxon>Vertebrata</taxon>
        <taxon>Euteleostomi</taxon>
        <taxon>Mammalia</taxon>
        <taxon>Eutheria</taxon>
        <taxon>Euarchontoglires</taxon>
        <taxon>Primates</taxon>
        <taxon>Strepsirrhini</taxon>
        <taxon>Lemuriformes</taxon>
        <taxon>Lemuridae</taxon>
        <taxon>Prolemur</taxon>
    </lineage>
</organism>
<keyword evidence="8" id="KW-0999">Mitochondrion inner membrane</keyword>
<evidence type="ECO:0000256" key="10">
    <source>
        <dbReference type="ARBA" id="ARBA00022989"/>
    </source>
</evidence>
<evidence type="ECO:0000313" key="28">
    <source>
        <dbReference type="Ensembl" id="ENSPSMP00000029606.1"/>
    </source>
</evidence>
<keyword evidence="4" id="KW-0050">Antiport</keyword>
<dbReference type="PROSITE" id="PS50920">
    <property type="entry name" value="SOLCAR"/>
    <property type="match status" value="3"/>
</dbReference>
<feature type="domain" description="EF-hand" evidence="27">
    <location>
        <begin position="107"/>
        <end position="142"/>
    </location>
</feature>
<dbReference type="GO" id="GO:0005743">
    <property type="term" value="C:mitochondrial inner membrane"/>
    <property type="evidence" value="ECO:0007669"/>
    <property type="project" value="UniProtKB-SubCell"/>
</dbReference>
<feature type="domain" description="EF-hand" evidence="27">
    <location>
        <begin position="71"/>
        <end position="106"/>
    </location>
</feature>
<evidence type="ECO:0000256" key="20">
    <source>
        <dbReference type="ARBA" id="ARBA00048433"/>
    </source>
</evidence>
<keyword evidence="5 25" id="KW-0812">Transmembrane</keyword>
<dbReference type="SUPFAM" id="SSF47473">
    <property type="entry name" value="EF-hand"/>
    <property type="match status" value="1"/>
</dbReference>
<dbReference type="Gene3D" id="1.10.238.10">
    <property type="entry name" value="EF-hand"/>
    <property type="match status" value="1"/>
</dbReference>
<protein>
    <recommendedName>
        <fullName evidence="27">EF-hand domain-containing protein</fullName>
    </recommendedName>
</protein>
<evidence type="ECO:0000259" key="27">
    <source>
        <dbReference type="PROSITE" id="PS50222"/>
    </source>
</evidence>
<dbReference type="InterPro" id="IPR002067">
    <property type="entry name" value="MCP"/>
</dbReference>
<reference evidence="28" key="2">
    <citation type="submission" date="2025-09" db="UniProtKB">
        <authorList>
            <consortium name="Ensembl"/>
        </authorList>
    </citation>
    <scope>IDENTIFICATION</scope>
</reference>
<evidence type="ECO:0000256" key="26">
    <source>
        <dbReference type="RuleBase" id="RU000488"/>
    </source>
</evidence>
<reference evidence="28" key="1">
    <citation type="submission" date="2025-08" db="UniProtKB">
        <authorList>
            <consortium name="Ensembl"/>
        </authorList>
    </citation>
    <scope>IDENTIFICATION</scope>
</reference>
<keyword evidence="3 26" id="KW-0813">Transport</keyword>
<evidence type="ECO:0000256" key="24">
    <source>
        <dbReference type="ARBA" id="ARBA00049234"/>
    </source>
</evidence>
<evidence type="ECO:0000256" key="17">
    <source>
        <dbReference type="ARBA" id="ARBA00036908"/>
    </source>
</evidence>
<comment type="catalytic activity">
    <reaction evidence="19">
        <text>phosphate(in) + ATP(out) + 2 H(+)(out) = phosphate(out) + ATP(in) + 2 H(+)(in)</text>
        <dbReference type="Rhea" id="RHEA:72035"/>
        <dbReference type="ChEBI" id="CHEBI:15378"/>
        <dbReference type="ChEBI" id="CHEBI:30616"/>
        <dbReference type="ChEBI" id="CHEBI:43474"/>
    </reaction>
</comment>
<comment type="catalytic activity">
    <reaction evidence="20">
        <text>dAMP(in) + ADP(out) + H(+)(out) = dAMP(out) + ADP(in) + H(+)(in)</text>
        <dbReference type="Rhea" id="RHEA:73675"/>
        <dbReference type="ChEBI" id="CHEBI:15378"/>
        <dbReference type="ChEBI" id="CHEBI:58245"/>
        <dbReference type="ChEBI" id="CHEBI:456216"/>
    </reaction>
</comment>
<dbReference type="FunFam" id="1.10.238.10:FF:000028">
    <property type="entry name" value="Putative calcium-binding mitochondrial carrier protein scamc-2"/>
    <property type="match status" value="1"/>
</dbReference>
<evidence type="ECO:0000256" key="6">
    <source>
        <dbReference type="ARBA" id="ARBA00022723"/>
    </source>
</evidence>
<keyword evidence="6" id="KW-0479">Metal-binding</keyword>
<dbReference type="InterPro" id="IPR002048">
    <property type="entry name" value="EF_hand_dom"/>
</dbReference>
<evidence type="ECO:0000256" key="12">
    <source>
        <dbReference type="ARBA" id="ARBA00023136"/>
    </source>
</evidence>
<name>A0A8C9AHQ4_PROSS</name>
<dbReference type="Gene3D" id="1.50.40.10">
    <property type="entry name" value="Mitochondrial carrier domain"/>
    <property type="match status" value="1"/>
</dbReference>
<comment type="catalytic activity">
    <reaction evidence="17">
        <text>AMP(out) + phosphate(in) = AMP(in) + phosphate(out)</text>
        <dbReference type="Rhea" id="RHEA:70259"/>
        <dbReference type="ChEBI" id="CHEBI:43474"/>
        <dbReference type="ChEBI" id="CHEBI:456215"/>
    </reaction>
</comment>
<dbReference type="Pfam" id="PF13499">
    <property type="entry name" value="EF-hand_7"/>
    <property type="match status" value="1"/>
</dbReference>
<comment type="catalytic activity">
    <reaction evidence="15">
        <text>3'-AMP(in) + ADP(out) + H(+)(out) = 3'-AMP(out) + ADP(in) + H(+)(in)</text>
        <dbReference type="Rhea" id="RHEA:73679"/>
        <dbReference type="ChEBI" id="CHEBI:15378"/>
        <dbReference type="ChEBI" id="CHEBI:60880"/>
        <dbReference type="ChEBI" id="CHEBI:456216"/>
    </reaction>
</comment>
<proteinExistence type="inferred from homology"/>
<keyword evidence="29" id="KW-1185">Reference proteome</keyword>
<comment type="catalytic activity">
    <reaction evidence="18">
        <text>ADP(out) + phosphate(in) + H(+)(out) = ADP(in) + phosphate(out) + H(+)(in)</text>
        <dbReference type="Rhea" id="RHEA:65844"/>
        <dbReference type="ChEBI" id="CHEBI:15378"/>
        <dbReference type="ChEBI" id="CHEBI:43474"/>
        <dbReference type="ChEBI" id="CHEBI:456216"/>
    </reaction>
</comment>
<evidence type="ECO:0000256" key="5">
    <source>
        <dbReference type="ARBA" id="ARBA00022692"/>
    </source>
</evidence>
<dbReference type="PRINTS" id="PR00928">
    <property type="entry name" value="GRAVESDC"/>
</dbReference>
<evidence type="ECO:0000256" key="21">
    <source>
        <dbReference type="ARBA" id="ARBA00048804"/>
    </source>
</evidence>
<dbReference type="SMART" id="SM00054">
    <property type="entry name" value="EFh"/>
    <property type="match status" value="3"/>
</dbReference>
<evidence type="ECO:0000256" key="22">
    <source>
        <dbReference type="ARBA" id="ARBA00048844"/>
    </source>
</evidence>
<dbReference type="AlphaFoldDB" id="A0A8C9AHQ4"/>
<dbReference type="Proteomes" id="UP000694414">
    <property type="component" value="Unplaced"/>
</dbReference>
<dbReference type="Pfam" id="PF00153">
    <property type="entry name" value="Mito_carr"/>
    <property type="match status" value="3"/>
</dbReference>
<accession>A0A8C9AHQ4</accession>
<feature type="repeat" description="Solcar" evidence="25">
    <location>
        <begin position="361"/>
        <end position="448"/>
    </location>
</feature>
<evidence type="ECO:0000256" key="7">
    <source>
        <dbReference type="ARBA" id="ARBA00022737"/>
    </source>
</evidence>
<comment type="catalytic activity">
    <reaction evidence="24">
        <text>dADP(in) + ADP(out) = dADP(out) + ADP(in)</text>
        <dbReference type="Rhea" id="RHEA:72855"/>
        <dbReference type="ChEBI" id="CHEBI:57667"/>
        <dbReference type="ChEBI" id="CHEBI:456216"/>
    </reaction>
</comment>
<evidence type="ECO:0000256" key="4">
    <source>
        <dbReference type="ARBA" id="ARBA00022449"/>
    </source>
</evidence>
<dbReference type="PROSITE" id="PS50222">
    <property type="entry name" value="EF_HAND_2"/>
    <property type="match status" value="3"/>
</dbReference>
<evidence type="ECO:0000256" key="11">
    <source>
        <dbReference type="ARBA" id="ARBA00023128"/>
    </source>
</evidence>
<evidence type="ECO:0000256" key="15">
    <source>
        <dbReference type="ARBA" id="ARBA00036310"/>
    </source>
</evidence>
<evidence type="ECO:0000256" key="3">
    <source>
        <dbReference type="ARBA" id="ARBA00022448"/>
    </source>
</evidence>
<keyword evidence="12 25" id="KW-0472">Membrane</keyword>
<evidence type="ECO:0000256" key="1">
    <source>
        <dbReference type="ARBA" id="ARBA00004448"/>
    </source>
</evidence>
<dbReference type="InterPro" id="IPR011992">
    <property type="entry name" value="EF-hand-dom_pair"/>
</dbReference>
<feature type="repeat" description="Solcar" evidence="25">
    <location>
        <begin position="176"/>
        <end position="259"/>
    </location>
</feature>
<keyword evidence="11" id="KW-0496">Mitochondrion</keyword>
<evidence type="ECO:0000256" key="13">
    <source>
        <dbReference type="ARBA" id="ARBA00036282"/>
    </source>
</evidence>
<evidence type="ECO:0000256" key="18">
    <source>
        <dbReference type="ARBA" id="ARBA00047352"/>
    </source>
</evidence>
<comment type="catalytic activity">
    <reaction evidence="16">
        <text>ADP(out) + diphosphate(in) = ADP(in) + diphosphate(out)</text>
        <dbReference type="Rhea" id="RHEA:73671"/>
        <dbReference type="ChEBI" id="CHEBI:33019"/>
        <dbReference type="ChEBI" id="CHEBI:456216"/>
    </reaction>
</comment>
<evidence type="ECO:0000256" key="9">
    <source>
        <dbReference type="ARBA" id="ARBA00022837"/>
    </source>
</evidence>
<comment type="catalytic activity">
    <reaction evidence="23">
        <text>Mg(2+)(out) + phosphate(in) + ATP(out) = Mg(2+)(in) + phosphate(out) + ATP(in)</text>
        <dbReference type="Rhea" id="RHEA:65840"/>
        <dbReference type="ChEBI" id="CHEBI:18420"/>
        <dbReference type="ChEBI" id="CHEBI:30616"/>
        <dbReference type="ChEBI" id="CHEBI:43474"/>
    </reaction>
</comment>
<comment type="subcellular location">
    <subcellularLocation>
        <location evidence="1">Mitochondrion inner membrane</location>
        <topology evidence="1">Multi-pass membrane protein</topology>
    </subcellularLocation>
</comment>
<evidence type="ECO:0000256" key="23">
    <source>
        <dbReference type="ARBA" id="ARBA00048971"/>
    </source>
</evidence>
<dbReference type="InterPro" id="IPR018247">
    <property type="entry name" value="EF_Hand_1_Ca_BS"/>
</dbReference>
<dbReference type="FunFam" id="1.50.40.10:FF:000003">
    <property type="entry name" value="Putative calcium-binding mitochondrial carrier protein scamc-2"/>
    <property type="match status" value="1"/>
</dbReference>
<comment type="catalytic activity">
    <reaction evidence="13">
        <text>dAMP(out) + phosphate(in) = dAMP(in) + phosphate(out)</text>
        <dbReference type="Rhea" id="RHEA:73687"/>
        <dbReference type="ChEBI" id="CHEBI:43474"/>
        <dbReference type="ChEBI" id="CHEBI:58245"/>
    </reaction>
</comment>
<sequence>MLRRLGGFLLPTLAAQEYDSDRFFEELFQKLNRHGRGIVDITELQKGLEGLGVPLGQDRKTILQSVDNGKDNEKKMKLTFKSLDTNNDGVIDASEIIYAFKLIGINISKKDAQKILESMDIDGSMTVDWAEWRKYFLLEPAKNVEDVIRYWNRFTGIDMGDRWTFHNLIDEERQSGLLWKYLLAGGIAGTCARTCTAPLDRLKILMQVHCINVKIMGRLIEMVKEGGVISLWRGNGVNVLKIAPETAVKVWSYEQFKRFLAEEGSKLGTLEKFASGGLAGATSQFLIYPLEVLKTNLAVGKTGQYSGLLDCARKIWKLEKGRGFYRGLSPSLLAVIPYAGIDITANELLKTYWLNTFAEDPELVTLLGCSALSNFCGQLISYPLFLVRTRMQVQAVIGVPQLNMISFFSQIYKRTGVTGFFRGMTPNFLKLLPSVCINCVVYESIKPFLGIF</sequence>
<dbReference type="GO" id="GO:0140987">
    <property type="term" value="F:ATP:phosphate antiporter activity"/>
    <property type="evidence" value="ECO:0007669"/>
    <property type="project" value="UniProtKB-ARBA"/>
</dbReference>
<keyword evidence="9" id="KW-0106">Calcium</keyword>
<dbReference type="GO" id="GO:0005509">
    <property type="term" value="F:calcium ion binding"/>
    <property type="evidence" value="ECO:0007669"/>
    <property type="project" value="InterPro"/>
</dbReference>
<comment type="catalytic activity">
    <reaction evidence="21">
        <text>Mg(2+)(in) + ADP(out) + ATP(in) + H(+)(out) = Mg(2+)(out) + ADP(in) + ATP(out) + H(+)(in)</text>
        <dbReference type="Rhea" id="RHEA:73659"/>
        <dbReference type="ChEBI" id="CHEBI:15378"/>
        <dbReference type="ChEBI" id="CHEBI:18420"/>
        <dbReference type="ChEBI" id="CHEBI:30616"/>
        <dbReference type="ChEBI" id="CHEBI:456216"/>
    </reaction>
</comment>
<comment type="similarity">
    <text evidence="2 26">Belongs to the mitochondrial carrier (TC 2.A.29) family.</text>
</comment>
<feature type="repeat" description="Solcar" evidence="25">
    <location>
        <begin position="267"/>
        <end position="352"/>
    </location>
</feature>
<dbReference type="PRINTS" id="PR00926">
    <property type="entry name" value="MITOCARRIER"/>
</dbReference>
<dbReference type="PANTHER" id="PTHR24089">
    <property type="entry name" value="SOLUTE CARRIER FAMILY 25"/>
    <property type="match status" value="1"/>
</dbReference>
<comment type="catalytic activity">
    <reaction evidence="14">
        <text>3'-AMP(out) + phosphate(in) = 3'-AMP(in) + phosphate(out)</text>
        <dbReference type="Rhea" id="RHEA:73691"/>
        <dbReference type="ChEBI" id="CHEBI:43474"/>
        <dbReference type="ChEBI" id="CHEBI:60880"/>
    </reaction>
</comment>
<feature type="domain" description="EF-hand" evidence="27">
    <location>
        <begin position="19"/>
        <end position="54"/>
    </location>
</feature>
<evidence type="ECO:0000256" key="19">
    <source>
        <dbReference type="ARBA" id="ARBA00048314"/>
    </source>
</evidence>
<dbReference type="PROSITE" id="PS00018">
    <property type="entry name" value="EF_HAND_1"/>
    <property type="match status" value="1"/>
</dbReference>
<keyword evidence="7" id="KW-0677">Repeat</keyword>
<dbReference type="SUPFAM" id="SSF103506">
    <property type="entry name" value="Mitochondrial carrier"/>
    <property type="match status" value="1"/>
</dbReference>
<dbReference type="InterPro" id="IPR023395">
    <property type="entry name" value="MCP_dom_sf"/>
</dbReference>
<evidence type="ECO:0000313" key="29">
    <source>
        <dbReference type="Proteomes" id="UP000694414"/>
    </source>
</evidence>
<dbReference type="CDD" id="cd00051">
    <property type="entry name" value="EFh"/>
    <property type="match status" value="1"/>
</dbReference>
<evidence type="ECO:0000256" key="8">
    <source>
        <dbReference type="ARBA" id="ARBA00022792"/>
    </source>
</evidence>
<dbReference type="GeneTree" id="ENSGT00940000158786"/>